<keyword evidence="3" id="KW-0136">Cellulose degradation</keyword>
<dbReference type="GO" id="GO:0004553">
    <property type="term" value="F:hydrolase activity, hydrolyzing O-glycosyl compounds"/>
    <property type="evidence" value="ECO:0007669"/>
    <property type="project" value="InterPro"/>
</dbReference>
<dbReference type="Pfam" id="PF00150">
    <property type="entry name" value="Cellulase"/>
    <property type="match status" value="1"/>
</dbReference>
<dbReference type="InterPro" id="IPR001547">
    <property type="entry name" value="Glyco_hydro_5"/>
</dbReference>
<comment type="caution">
    <text evidence="11">The sequence shown here is derived from an EMBL/GenBank/DDBJ whole genome shotgun (WGS) entry which is preliminary data.</text>
</comment>
<evidence type="ECO:0000256" key="3">
    <source>
        <dbReference type="ARBA" id="ARBA00023001"/>
    </source>
</evidence>
<keyword evidence="4" id="KW-0119">Carbohydrate metabolism</keyword>
<evidence type="ECO:0000256" key="1">
    <source>
        <dbReference type="ARBA" id="ARBA00005641"/>
    </source>
</evidence>
<evidence type="ECO:0000256" key="8">
    <source>
        <dbReference type="SAM" id="MobiDB-lite"/>
    </source>
</evidence>
<protein>
    <submittedName>
        <fullName evidence="11">5A endo-1,4-betaglucanase</fullName>
    </submittedName>
</protein>
<dbReference type="InterPro" id="IPR017853">
    <property type="entry name" value="GH"/>
</dbReference>
<evidence type="ECO:0000256" key="6">
    <source>
        <dbReference type="ARBA" id="ARBA00023326"/>
    </source>
</evidence>
<dbReference type="Gene3D" id="3.20.20.80">
    <property type="entry name" value="Glycosidases"/>
    <property type="match status" value="1"/>
</dbReference>
<dbReference type="STRING" id="1202772.A0A1V9YGD9"/>
<dbReference type="PANTHER" id="PTHR35923">
    <property type="entry name" value="MAJOR EXTRACELLULAR ENDOGLUCANASE"/>
    <property type="match status" value="1"/>
</dbReference>
<keyword evidence="6" id="KW-0624">Polysaccharide degradation</keyword>
<dbReference type="SUPFAM" id="SSF51445">
    <property type="entry name" value="(Trans)glycosidases"/>
    <property type="match status" value="1"/>
</dbReference>
<dbReference type="Proteomes" id="UP000243579">
    <property type="component" value="Unassembled WGS sequence"/>
</dbReference>
<organism evidence="11 12">
    <name type="scientific">Achlya hypogyna</name>
    <name type="common">Oomycete</name>
    <name type="synonym">Protoachlya hypogyna</name>
    <dbReference type="NCBI Taxonomy" id="1202772"/>
    <lineage>
        <taxon>Eukaryota</taxon>
        <taxon>Sar</taxon>
        <taxon>Stramenopiles</taxon>
        <taxon>Oomycota</taxon>
        <taxon>Saprolegniomycetes</taxon>
        <taxon>Saprolegniales</taxon>
        <taxon>Achlyaceae</taxon>
        <taxon>Achlya</taxon>
    </lineage>
</organism>
<keyword evidence="9" id="KW-1133">Transmembrane helix</keyword>
<keyword evidence="5 7" id="KW-0326">Glycosidase</keyword>
<evidence type="ECO:0000256" key="4">
    <source>
        <dbReference type="ARBA" id="ARBA00023277"/>
    </source>
</evidence>
<name>A0A1V9YGD9_ACHHY</name>
<reference evidence="11 12" key="1">
    <citation type="journal article" date="2014" name="Genome Biol. Evol.">
        <title>The secreted proteins of Achlya hypogyna and Thraustotheca clavata identify the ancestral oomycete secretome and reveal gene acquisitions by horizontal gene transfer.</title>
        <authorList>
            <person name="Misner I."/>
            <person name="Blouin N."/>
            <person name="Leonard G."/>
            <person name="Richards T.A."/>
            <person name="Lane C.E."/>
        </authorList>
    </citation>
    <scope>NUCLEOTIDE SEQUENCE [LARGE SCALE GENOMIC DNA]</scope>
    <source>
        <strain evidence="11 12">ATCC 48635</strain>
    </source>
</reference>
<dbReference type="GO" id="GO:0030245">
    <property type="term" value="P:cellulose catabolic process"/>
    <property type="evidence" value="ECO:0007669"/>
    <property type="project" value="UniProtKB-KW"/>
</dbReference>
<dbReference type="PANTHER" id="PTHR35923:SF2">
    <property type="entry name" value="ENDOGLUCANASE"/>
    <property type="match status" value="1"/>
</dbReference>
<evidence type="ECO:0000256" key="2">
    <source>
        <dbReference type="ARBA" id="ARBA00022801"/>
    </source>
</evidence>
<evidence type="ECO:0000313" key="11">
    <source>
        <dbReference type="EMBL" id="OQR84805.1"/>
    </source>
</evidence>
<dbReference type="OrthoDB" id="442731at2759"/>
<accession>A0A1V9YGD9</accession>
<proteinExistence type="inferred from homology"/>
<evidence type="ECO:0000256" key="5">
    <source>
        <dbReference type="ARBA" id="ARBA00023295"/>
    </source>
</evidence>
<feature type="region of interest" description="Disordered" evidence="8">
    <location>
        <begin position="1"/>
        <end position="27"/>
    </location>
</feature>
<feature type="domain" description="Glycoside hydrolase family 5" evidence="10">
    <location>
        <begin position="134"/>
        <end position="462"/>
    </location>
</feature>
<gene>
    <name evidence="11" type="ORF">ACHHYP_12769</name>
</gene>
<evidence type="ECO:0000256" key="7">
    <source>
        <dbReference type="RuleBase" id="RU361153"/>
    </source>
</evidence>
<evidence type="ECO:0000256" key="9">
    <source>
        <dbReference type="SAM" id="Phobius"/>
    </source>
</evidence>
<keyword evidence="9" id="KW-0472">Membrane</keyword>
<keyword evidence="9" id="KW-0812">Transmembrane</keyword>
<keyword evidence="12" id="KW-1185">Reference proteome</keyword>
<feature type="transmembrane region" description="Helical" evidence="9">
    <location>
        <begin position="31"/>
        <end position="54"/>
    </location>
</feature>
<evidence type="ECO:0000313" key="12">
    <source>
        <dbReference type="Proteomes" id="UP000243579"/>
    </source>
</evidence>
<evidence type="ECO:0000259" key="10">
    <source>
        <dbReference type="Pfam" id="PF00150"/>
    </source>
</evidence>
<keyword evidence="2 7" id="KW-0378">Hydrolase</keyword>
<dbReference type="AlphaFoldDB" id="A0A1V9YGD9"/>
<comment type="similarity">
    <text evidence="1 7">Belongs to the glycosyl hydrolase 5 (cellulase A) family.</text>
</comment>
<dbReference type="EMBL" id="JNBR01001833">
    <property type="protein sequence ID" value="OQR84805.1"/>
    <property type="molecule type" value="Genomic_DNA"/>
</dbReference>
<sequence>MYQRMPDEIVVTAPDDGRSGRRRQTRRVGRTWPGALALVLLGLGATGGLIYWGIVAHDDMESRKPNNPDIARRYGSGVAIFNSSGTAEMPPEVPIWISNPVSYNDSNCAQINYLAKDNQIIMRSGGKDTPLAFKGVNWRGMEGWNHVITGLWDGPRDGNTLYRIGEFLAANGFNAVRLPLEVYTTAKNEKIANNFNTQSQRALARVNKYIDLIGLLAQGLGQFKIAVVLDFDTRSIGDINPADRSVVSKGQRNSSLGSLGNGWENDNVRLADYKAAVANLGTALCNSRHWNVVGLDIKDAPAGVTGSWDGDAGTSWSQFATEVGNAVLKTCPQWLVFVQGLTGKSKYGDKTAEDWPGATLRDAATSPISLAIPDKVVYAPPFWSPSMEPRSYFYKSISDAGVVTEFASASEVESAVHGAMDNMFGGVLANTTAPVVLSSFGGLYGTKDAHPLKTSTRAIDAMIRRMTTGTKPLSGGFWWALNPDNVWPFPLPTATTPNVSGLLDATWRVPNTDEVKATSFMDAMPNLRFLPCD</sequence>